<dbReference type="GO" id="GO:0033786">
    <property type="term" value="F:heptose-1-phosphate adenylyltransferase activity"/>
    <property type="evidence" value="ECO:0007669"/>
    <property type="project" value="TreeGrafter"/>
</dbReference>
<dbReference type="Proteomes" id="UP000614811">
    <property type="component" value="Unassembled WGS sequence"/>
</dbReference>
<dbReference type="GO" id="GO:0033785">
    <property type="term" value="F:heptose 7-phosphate kinase activity"/>
    <property type="evidence" value="ECO:0007669"/>
    <property type="project" value="TreeGrafter"/>
</dbReference>
<reference evidence="4" key="2">
    <citation type="submission" date="2020-09" db="EMBL/GenBank/DDBJ databases">
        <authorList>
            <person name="Sun Q."/>
            <person name="Kim S."/>
        </authorList>
    </citation>
    <scope>NUCLEOTIDE SEQUENCE</scope>
    <source>
        <strain evidence="4">KCTC 12711</strain>
    </source>
</reference>
<name>A0A918RJ75_9GAMM</name>
<dbReference type="RefSeq" id="WP_189398808.1">
    <property type="nucleotide sequence ID" value="NZ_BMXA01000001.1"/>
</dbReference>
<dbReference type="AlphaFoldDB" id="A0A918RJ75"/>
<dbReference type="NCBIfam" id="TIGR02198">
    <property type="entry name" value="rfaE_dom_I"/>
    <property type="match status" value="1"/>
</dbReference>
<dbReference type="GO" id="GO:0016773">
    <property type="term" value="F:phosphotransferase activity, alcohol group as acceptor"/>
    <property type="evidence" value="ECO:0007669"/>
    <property type="project" value="InterPro"/>
</dbReference>
<proteinExistence type="predicted"/>
<reference evidence="4" key="1">
    <citation type="journal article" date="2014" name="Int. J. Syst. Evol. Microbiol.">
        <title>Complete genome sequence of Corynebacterium casei LMG S-19264T (=DSM 44701T), isolated from a smear-ripened cheese.</title>
        <authorList>
            <consortium name="US DOE Joint Genome Institute (JGI-PGF)"/>
            <person name="Walter F."/>
            <person name="Albersmeier A."/>
            <person name="Kalinowski J."/>
            <person name="Ruckert C."/>
        </authorList>
    </citation>
    <scope>NUCLEOTIDE SEQUENCE</scope>
    <source>
        <strain evidence="4">KCTC 12711</strain>
    </source>
</reference>
<dbReference type="GO" id="GO:0005829">
    <property type="term" value="C:cytosol"/>
    <property type="evidence" value="ECO:0007669"/>
    <property type="project" value="TreeGrafter"/>
</dbReference>
<sequence length="319" mass="34264">MTVPQDKLQLRADQFSHIKTLVVGDVMLDRYWFGRVDRISPEAPVPVLAVQDEQVRAGGAANVAHNLLALGAKSTLLSVVGDDEAGREIKQILNQHGAQTILTVDPGIKTIVKLRMIAQNQQLLRADFEQKPSEEVLAQCLSDYQLAVNDADVVILSDYGKGGLTHVATMIELARQAGKPVIIDPKGSDYSRYKGATLITPNMKEFEAVAGTVTSDADFGAKAQALRCELDLDYLLVTRSEQGMSLFTRDGDQVNSPATALEVYDVSGAGDTVISLMALVAVSEFTNEQKLTLANTVAGIVVGKLGTAVATIDEVIEKL</sequence>
<dbReference type="CDD" id="cd01172">
    <property type="entry name" value="RfaE_like"/>
    <property type="match status" value="1"/>
</dbReference>
<feature type="domain" description="Carbohydrate kinase PfkB" evidence="3">
    <location>
        <begin position="21"/>
        <end position="309"/>
    </location>
</feature>
<dbReference type="PANTHER" id="PTHR46969">
    <property type="entry name" value="BIFUNCTIONAL PROTEIN HLDE"/>
    <property type="match status" value="1"/>
</dbReference>
<keyword evidence="5" id="KW-1185">Reference proteome</keyword>
<evidence type="ECO:0000313" key="5">
    <source>
        <dbReference type="Proteomes" id="UP000614811"/>
    </source>
</evidence>
<evidence type="ECO:0000313" key="4">
    <source>
        <dbReference type="EMBL" id="GHA02082.1"/>
    </source>
</evidence>
<dbReference type="InterPro" id="IPR011913">
    <property type="entry name" value="RfaE_dom_I"/>
</dbReference>
<dbReference type="PANTHER" id="PTHR46969:SF1">
    <property type="entry name" value="BIFUNCTIONAL PROTEIN HLDE"/>
    <property type="match status" value="1"/>
</dbReference>
<keyword evidence="2 4" id="KW-0418">Kinase</keyword>
<keyword evidence="1" id="KW-0808">Transferase</keyword>
<dbReference type="FunFam" id="3.40.1190.20:FF:000002">
    <property type="entry name" value="Bifunctional protein HldE"/>
    <property type="match status" value="1"/>
</dbReference>
<dbReference type="Pfam" id="PF00294">
    <property type="entry name" value="PfkB"/>
    <property type="match status" value="1"/>
</dbReference>
<evidence type="ECO:0000256" key="2">
    <source>
        <dbReference type="ARBA" id="ARBA00022777"/>
    </source>
</evidence>
<gene>
    <name evidence="4" type="ORF">GCM10008090_09170</name>
</gene>
<protein>
    <submittedName>
        <fullName evidence="4">Sugar kinase</fullName>
    </submittedName>
</protein>
<dbReference type="InterPro" id="IPR011611">
    <property type="entry name" value="PfkB_dom"/>
</dbReference>
<dbReference type="Gene3D" id="3.40.1190.20">
    <property type="match status" value="1"/>
</dbReference>
<dbReference type="EMBL" id="BMXA01000001">
    <property type="protein sequence ID" value="GHA02082.1"/>
    <property type="molecule type" value="Genomic_DNA"/>
</dbReference>
<dbReference type="PROSITE" id="PS00583">
    <property type="entry name" value="PFKB_KINASES_1"/>
    <property type="match status" value="1"/>
</dbReference>
<dbReference type="InterPro" id="IPR029056">
    <property type="entry name" value="Ribokinase-like"/>
</dbReference>
<comment type="caution">
    <text evidence="4">The sequence shown here is derived from an EMBL/GenBank/DDBJ whole genome shotgun (WGS) entry which is preliminary data.</text>
</comment>
<accession>A0A918RJ75</accession>
<evidence type="ECO:0000256" key="1">
    <source>
        <dbReference type="ARBA" id="ARBA00022679"/>
    </source>
</evidence>
<dbReference type="InterPro" id="IPR002173">
    <property type="entry name" value="Carboh/pur_kinase_PfkB_CS"/>
</dbReference>
<dbReference type="SUPFAM" id="SSF53613">
    <property type="entry name" value="Ribokinase-like"/>
    <property type="match status" value="1"/>
</dbReference>
<evidence type="ECO:0000259" key="3">
    <source>
        <dbReference type="Pfam" id="PF00294"/>
    </source>
</evidence>
<organism evidence="4 5">
    <name type="scientific">Arenicella chitinivorans</name>
    <dbReference type="NCBI Taxonomy" id="1329800"/>
    <lineage>
        <taxon>Bacteria</taxon>
        <taxon>Pseudomonadati</taxon>
        <taxon>Pseudomonadota</taxon>
        <taxon>Gammaproteobacteria</taxon>
        <taxon>Arenicellales</taxon>
        <taxon>Arenicellaceae</taxon>
        <taxon>Arenicella</taxon>
    </lineage>
</organism>